<dbReference type="SUPFAM" id="SSF52743">
    <property type="entry name" value="Subtilisin-like"/>
    <property type="match status" value="1"/>
</dbReference>
<dbReference type="Gene3D" id="3.40.50.200">
    <property type="entry name" value="Peptidase S8/S53 domain"/>
    <property type="match status" value="1"/>
</dbReference>
<evidence type="ECO:0000256" key="4">
    <source>
        <dbReference type="ARBA" id="ARBA00022670"/>
    </source>
</evidence>
<dbReference type="InterPro" id="IPR015500">
    <property type="entry name" value="Peptidase_S8_subtilisin-rel"/>
</dbReference>
<dbReference type="InterPro" id="IPR034084">
    <property type="entry name" value="Thermitase-like_dom"/>
</dbReference>
<dbReference type="InterPro" id="IPR023828">
    <property type="entry name" value="Peptidase_S8_Ser-AS"/>
</dbReference>
<dbReference type="PROSITE" id="PS00137">
    <property type="entry name" value="SUBTILASE_HIS"/>
    <property type="match status" value="1"/>
</dbReference>
<dbReference type="Pfam" id="PF00082">
    <property type="entry name" value="Peptidase_S8"/>
    <property type="match status" value="1"/>
</dbReference>
<evidence type="ECO:0000313" key="11">
    <source>
        <dbReference type="EMBL" id="OIN98123.1"/>
    </source>
</evidence>
<dbReference type="STRING" id="1817893.AUJ66_01485"/>
<keyword evidence="6 7" id="KW-0720">Serine protease</keyword>
<dbReference type="PRINTS" id="PR00723">
    <property type="entry name" value="SUBTILISIN"/>
</dbReference>
<dbReference type="InterPro" id="IPR023827">
    <property type="entry name" value="Peptidase_S8_Asp-AS"/>
</dbReference>
<evidence type="ECO:0000256" key="3">
    <source>
        <dbReference type="ARBA" id="ARBA00022525"/>
    </source>
</evidence>
<comment type="subcellular location">
    <subcellularLocation>
        <location evidence="1">Secreted</location>
    </subcellularLocation>
</comment>
<keyword evidence="3" id="KW-0964">Secreted</keyword>
<reference evidence="11 12" key="1">
    <citation type="journal article" date="2016" name="Environ. Microbiol.">
        <title>Genomic resolution of a cold subsurface aquifer community provides metabolic insights for novel microbes adapted to high CO concentrations.</title>
        <authorList>
            <person name="Probst A.J."/>
            <person name="Castelle C.J."/>
            <person name="Singh A."/>
            <person name="Brown C.T."/>
            <person name="Anantharaman K."/>
            <person name="Sharon I."/>
            <person name="Hug L.A."/>
            <person name="Burstein D."/>
            <person name="Emerson J.B."/>
            <person name="Thomas B.C."/>
            <person name="Banfield J.F."/>
        </authorList>
    </citation>
    <scope>NUCLEOTIDE SEQUENCE [LARGE SCALE GENOMIC DNA]</scope>
    <source>
        <strain evidence="11">CG1_02_38_46</strain>
    </source>
</reference>
<feature type="active site" description="Charge relay system" evidence="7">
    <location>
        <position position="175"/>
    </location>
</feature>
<dbReference type="GO" id="GO:0004252">
    <property type="term" value="F:serine-type endopeptidase activity"/>
    <property type="evidence" value="ECO:0007669"/>
    <property type="project" value="UniProtKB-UniRule"/>
</dbReference>
<evidence type="ECO:0000313" key="12">
    <source>
        <dbReference type="Proteomes" id="UP000182278"/>
    </source>
</evidence>
<keyword evidence="5 7" id="KW-0378">Hydrolase</keyword>
<feature type="domain" description="Peptidase S8/S53" evidence="9">
    <location>
        <begin position="168"/>
        <end position="422"/>
    </location>
</feature>
<evidence type="ECO:0000256" key="8">
    <source>
        <dbReference type="RuleBase" id="RU003355"/>
    </source>
</evidence>
<dbReference type="PROSITE" id="PS00136">
    <property type="entry name" value="SUBTILASE_ASP"/>
    <property type="match status" value="1"/>
</dbReference>
<dbReference type="InterPro" id="IPR036852">
    <property type="entry name" value="Peptidase_S8/S53_dom_sf"/>
</dbReference>
<dbReference type="Gene3D" id="2.60.40.4070">
    <property type="match status" value="1"/>
</dbReference>
<comment type="caution">
    <text evidence="11">The sequence shown here is derived from an EMBL/GenBank/DDBJ whole genome shotgun (WGS) entry which is preliminary data.</text>
</comment>
<evidence type="ECO:0000256" key="7">
    <source>
        <dbReference type="PROSITE-ProRule" id="PRU01240"/>
    </source>
</evidence>
<protein>
    <submittedName>
        <fullName evidence="11">Uncharacterized protein</fullName>
    </submittedName>
</protein>
<evidence type="ECO:0000256" key="1">
    <source>
        <dbReference type="ARBA" id="ARBA00004613"/>
    </source>
</evidence>
<dbReference type="PROSITE" id="PS51892">
    <property type="entry name" value="SUBTILASE"/>
    <property type="match status" value="1"/>
</dbReference>
<evidence type="ECO:0000259" key="10">
    <source>
        <dbReference type="Pfam" id="PF22148"/>
    </source>
</evidence>
<keyword evidence="4 7" id="KW-0645">Protease</keyword>
<dbReference type="Pfam" id="PF22148">
    <property type="entry name" value="Fervidolysin_NPro-like"/>
    <property type="match status" value="1"/>
</dbReference>
<proteinExistence type="inferred from homology"/>
<dbReference type="PROSITE" id="PS00138">
    <property type="entry name" value="SUBTILASE_SER"/>
    <property type="match status" value="1"/>
</dbReference>
<sequence>MKKGDASTFCEIIKAMSRSRFTLKVEASLFFLLLFVLPPLWAGYAPGEILLKFKPAITRSITAEVSVKKMLEVSISKVSQLSSRCKVDIPTVKDVLKEIGVLHLKFPPDSDVLKIIEKYRADVDVEYAEPNYIRRIFVTPNDTYYGQQWGLTKIWADYAWDVTKGDTSIVVAVVDTGVDTDHPDLLKNLVPYPYGYDFAYGDSDPNDGHGHGTHVAGIIAAVTNNNTGVAGVSWYSKILAVKVLDDNGEGSDVNVAKGIEYAADRAKVINLSLGGTMPTSVLQDAVNYARGKNCVVIAAAGNDNKNEENFPAACDGVIAVGATDQNDNKASFSNYGDWITVVAPGTSIMSTMPNHSVTMNDKGYSQNYASLSGTSMATPFVSGVSALIFARFPVLTNTEVELRLKRGVDDLGAAGKDSVYGYRRINAAKAIGDFLSAVDPIKIYAYPNPLRFPESTKIIIKNVPLITGLTVKIYNIAGELVREFKDDEIILNWNPDFAYIDWNGKNSYDQRVASGVYLAVVSDGTRTAIEKIMVIK</sequence>
<dbReference type="AlphaFoldDB" id="A0A1J4SF87"/>
<dbReference type="PANTHER" id="PTHR43806">
    <property type="entry name" value="PEPTIDASE S8"/>
    <property type="match status" value="1"/>
</dbReference>
<name>A0A1J4SF87_9BACT</name>
<dbReference type="InterPro" id="IPR022398">
    <property type="entry name" value="Peptidase_S8_His-AS"/>
</dbReference>
<comment type="similarity">
    <text evidence="2 7 8">Belongs to the peptidase S8 family.</text>
</comment>
<dbReference type="GO" id="GO:0006508">
    <property type="term" value="P:proteolysis"/>
    <property type="evidence" value="ECO:0007669"/>
    <property type="project" value="UniProtKB-KW"/>
</dbReference>
<feature type="active site" description="Charge relay system" evidence="7">
    <location>
        <position position="211"/>
    </location>
</feature>
<dbReference type="GO" id="GO:0005576">
    <property type="term" value="C:extracellular region"/>
    <property type="evidence" value="ECO:0007669"/>
    <property type="project" value="UniProtKB-SubCell"/>
</dbReference>
<evidence type="ECO:0000256" key="5">
    <source>
        <dbReference type="ARBA" id="ARBA00022801"/>
    </source>
</evidence>
<evidence type="ECO:0000256" key="2">
    <source>
        <dbReference type="ARBA" id="ARBA00011073"/>
    </source>
</evidence>
<dbReference type="InterPro" id="IPR054399">
    <property type="entry name" value="Fervidolysin-like_N_prodom"/>
</dbReference>
<dbReference type="InterPro" id="IPR000209">
    <property type="entry name" value="Peptidase_S8/S53_dom"/>
</dbReference>
<dbReference type="InterPro" id="IPR050131">
    <property type="entry name" value="Peptidase_S8_subtilisin-like"/>
</dbReference>
<dbReference type="PANTHER" id="PTHR43806:SF11">
    <property type="entry name" value="CEREVISIN-RELATED"/>
    <property type="match status" value="1"/>
</dbReference>
<organism evidence="11 12">
    <name type="scientific">Candidatus Desantisbacteria bacterium CG1_02_38_46</name>
    <dbReference type="NCBI Taxonomy" id="1817893"/>
    <lineage>
        <taxon>Bacteria</taxon>
        <taxon>Candidatus Desantisiibacteriota</taxon>
    </lineage>
</organism>
<dbReference type="CDD" id="cd07484">
    <property type="entry name" value="Peptidases_S8_Thermitase_like"/>
    <property type="match status" value="1"/>
</dbReference>
<feature type="active site" description="Charge relay system" evidence="7">
    <location>
        <position position="375"/>
    </location>
</feature>
<feature type="domain" description="Fervidolysin-like N-terminal prodomain" evidence="10">
    <location>
        <begin position="91"/>
        <end position="131"/>
    </location>
</feature>
<dbReference type="InterPro" id="IPR026444">
    <property type="entry name" value="Secre_tail"/>
</dbReference>
<evidence type="ECO:0000256" key="6">
    <source>
        <dbReference type="ARBA" id="ARBA00022825"/>
    </source>
</evidence>
<gene>
    <name evidence="11" type="ORF">AUJ66_01485</name>
</gene>
<evidence type="ECO:0000259" key="9">
    <source>
        <dbReference type="Pfam" id="PF00082"/>
    </source>
</evidence>
<dbReference type="EMBL" id="MNUO01000022">
    <property type="protein sequence ID" value="OIN98123.1"/>
    <property type="molecule type" value="Genomic_DNA"/>
</dbReference>
<dbReference type="NCBIfam" id="TIGR04183">
    <property type="entry name" value="Por_Secre_tail"/>
    <property type="match status" value="1"/>
</dbReference>
<accession>A0A1J4SF87</accession>
<dbReference type="Proteomes" id="UP000182278">
    <property type="component" value="Unassembled WGS sequence"/>
</dbReference>